<dbReference type="EMBL" id="BTGU01000185">
    <property type="protein sequence ID" value="GMN64549.1"/>
    <property type="molecule type" value="Genomic_DNA"/>
</dbReference>
<evidence type="ECO:0000313" key="2">
    <source>
        <dbReference type="EMBL" id="GMN64549.1"/>
    </source>
</evidence>
<evidence type="ECO:0000313" key="3">
    <source>
        <dbReference type="Proteomes" id="UP001187192"/>
    </source>
</evidence>
<protein>
    <recommendedName>
        <fullName evidence="4">Retrotransposon gag domain-containing protein</fullName>
    </recommendedName>
</protein>
<feature type="region of interest" description="Disordered" evidence="1">
    <location>
        <begin position="33"/>
        <end position="61"/>
    </location>
</feature>
<dbReference type="AlphaFoldDB" id="A0AA88J7F2"/>
<proteinExistence type="predicted"/>
<evidence type="ECO:0000256" key="1">
    <source>
        <dbReference type="SAM" id="MobiDB-lite"/>
    </source>
</evidence>
<feature type="compositionally biased region" description="Basic and acidic residues" evidence="1">
    <location>
        <begin position="41"/>
        <end position="53"/>
    </location>
</feature>
<organism evidence="2 3">
    <name type="scientific">Ficus carica</name>
    <name type="common">Common fig</name>
    <dbReference type="NCBI Taxonomy" id="3494"/>
    <lineage>
        <taxon>Eukaryota</taxon>
        <taxon>Viridiplantae</taxon>
        <taxon>Streptophyta</taxon>
        <taxon>Embryophyta</taxon>
        <taxon>Tracheophyta</taxon>
        <taxon>Spermatophyta</taxon>
        <taxon>Magnoliopsida</taxon>
        <taxon>eudicotyledons</taxon>
        <taxon>Gunneridae</taxon>
        <taxon>Pentapetalae</taxon>
        <taxon>rosids</taxon>
        <taxon>fabids</taxon>
        <taxon>Rosales</taxon>
        <taxon>Moraceae</taxon>
        <taxon>Ficeae</taxon>
        <taxon>Ficus</taxon>
    </lineage>
</organism>
<sequence>MLLHRCPILRDLPRNCSDRVQDHHRVLGAARFDSVDPSSCRPRDGRHVTDDGRSWTQASAADGGQSFPLTLLLSNPSAKDQVRSMTGDMSRTIGASCSDFRHPGRDNCRTNSRVSTYKKGDSYCPSTEQREFQEWLAIVDDFFEFVDVELTKQASLVASRFRGYATYWWERLQNQRDPHKQEQYDASRKISHKNYGDHSDEPWVQNVATIVKEDILYWKASMQPEVEEETSGFAIILEQTLVSGEAEHNDKSRAQSDKVAVEVYVSSSNPTTLECAARKSGKDKMAEQYCSRDGDKW</sequence>
<comment type="caution">
    <text evidence="2">The sequence shown here is derived from an EMBL/GenBank/DDBJ whole genome shotgun (WGS) entry which is preliminary data.</text>
</comment>
<reference evidence="2" key="1">
    <citation type="submission" date="2023-07" db="EMBL/GenBank/DDBJ databases">
        <title>draft genome sequence of fig (Ficus carica).</title>
        <authorList>
            <person name="Takahashi T."/>
            <person name="Nishimura K."/>
        </authorList>
    </citation>
    <scope>NUCLEOTIDE SEQUENCE</scope>
</reference>
<name>A0AA88J7F2_FICCA</name>
<evidence type="ECO:0008006" key="4">
    <source>
        <dbReference type="Google" id="ProtNLM"/>
    </source>
</evidence>
<dbReference type="Proteomes" id="UP001187192">
    <property type="component" value="Unassembled WGS sequence"/>
</dbReference>
<gene>
    <name evidence="2" type="ORF">TIFTF001_033608</name>
</gene>
<accession>A0AA88J7F2</accession>
<keyword evidence="3" id="KW-1185">Reference proteome</keyword>